<gene>
    <name evidence="1" type="ORF">BDM02DRAFT_292919</name>
</gene>
<keyword evidence="2" id="KW-1185">Reference proteome</keyword>
<accession>A0ACB6Z9F7</accession>
<dbReference type="Proteomes" id="UP000886501">
    <property type="component" value="Unassembled WGS sequence"/>
</dbReference>
<reference evidence="1" key="1">
    <citation type="submission" date="2019-10" db="EMBL/GenBank/DDBJ databases">
        <authorList>
            <consortium name="DOE Joint Genome Institute"/>
            <person name="Kuo A."/>
            <person name="Miyauchi S."/>
            <person name="Kiss E."/>
            <person name="Drula E."/>
            <person name="Kohler A."/>
            <person name="Sanchez-Garcia M."/>
            <person name="Andreopoulos B."/>
            <person name="Barry K.W."/>
            <person name="Bonito G."/>
            <person name="Buee M."/>
            <person name="Carver A."/>
            <person name="Chen C."/>
            <person name="Cichocki N."/>
            <person name="Clum A."/>
            <person name="Culley D."/>
            <person name="Crous P.W."/>
            <person name="Fauchery L."/>
            <person name="Girlanda M."/>
            <person name="Hayes R."/>
            <person name="Keri Z."/>
            <person name="Labutti K."/>
            <person name="Lipzen A."/>
            <person name="Lombard V."/>
            <person name="Magnuson J."/>
            <person name="Maillard F."/>
            <person name="Morin E."/>
            <person name="Murat C."/>
            <person name="Nolan M."/>
            <person name="Ohm R."/>
            <person name="Pangilinan J."/>
            <person name="Pereira M."/>
            <person name="Perotto S."/>
            <person name="Peter M."/>
            <person name="Riley R."/>
            <person name="Sitrit Y."/>
            <person name="Stielow B."/>
            <person name="Szollosi G."/>
            <person name="Zifcakova L."/>
            <person name="Stursova M."/>
            <person name="Spatafora J.W."/>
            <person name="Tedersoo L."/>
            <person name="Vaario L.-M."/>
            <person name="Yamada A."/>
            <person name="Yan M."/>
            <person name="Wang P."/>
            <person name="Xu J."/>
            <person name="Bruns T."/>
            <person name="Baldrian P."/>
            <person name="Vilgalys R."/>
            <person name="Henrissat B."/>
            <person name="Grigoriev I.V."/>
            <person name="Hibbett D."/>
            <person name="Nagy L.G."/>
            <person name="Martin F.M."/>
        </authorList>
    </citation>
    <scope>NUCLEOTIDE SEQUENCE</scope>
    <source>
        <strain evidence="1">P2</strain>
    </source>
</reference>
<sequence>MAALYLHHALFTPEPPLLPQRNPNPETESLPGLPAVILQSMASVSTVTLRASDTFKSSHYSKPLLHPVSSEATTAFLDIPIISPRDPDHPPDPGSGWLNGPRSERDLSRTSNGRWPLDSILRRLRRLKLFYALSYTLIVVWAIYNTIRYFLSFPDFFSRQRQIISLCLGTSTTLCVAVLVSSLLLAVLNPYAHGDPSNAVEYTRGLILPYLASFLLLTPAIVNLVLVVMWRTSNDPQTTLRGRCHWDIDVVWSGVGLVCDRSPSFASWLSGAVSRLCITSLVLITYHVVLHKYRTVCQVAEIIDRGPYTRFPGTVCAYRRKSVTTVGSGGTRASRPQSFADRAESISPPPHVHTHTEPSHRTHPSITDETAQMISKIPTHDEIWVPGGIAPRSMPPATSTGAISSLHEDADLHNFVNQFRRMVHQAARDTEEGLGYASPDSSEDDDRIYLEGDQHEFDPYAEADLLYVADGRPVEVSVDPSQVQVFGRMVHRMPTITSVGSGERSSRAPSRAYSGHLPLGERSLPSSGSNTVENEVAGRSLSRQGVH</sequence>
<evidence type="ECO:0000313" key="2">
    <source>
        <dbReference type="Proteomes" id="UP000886501"/>
    </source>
</evidence>
<organism evidence="1 2">
    <name type="scientific">Thelephora ganbajun</name>
    <name type="common">Ganba fungus</name>
    <dbReference type="NCBI Taxonomy" id="370292"/>
    <lineage>
        <taxon>Eukaryota</taxon>
        <taxon>Fungi</taxon>
        <taxon>Dikarya</taxon>
        <taxon>Basidiomycota</taxon>
        <taxon>Agaricomycotina</taxon>
        <taxon>Agaricomycetes</taxon>
        <taxon>Thelephorales</taxon>
        <taxon>Thelephoraceae</taxon>
        <taxon>Thelephora</taxon>
    </lineage>
</organism>
<evidence type="ECO:0000313" key="1">
    <source>
        <dbReference type="EMBL" id="KAF9646147.1"/>
    </source>
</evidence>
<proteinExistence type="predicted"/>
<comment type="caution">
    <text evidence="1">The sequence shown here is derived from an EMBL/GenBank/DDBJ whole genome shotgun (WGS) entry which is preliminary data.</text>
</comment>
<protein>
    <submittedName>
        <fullName evidence="1">Uncharacterized protein</fullName>
    </submittedName>
</protein>
<name>A0ACB6Z9F7_THEGA</name>
<reference evidence="1" key="2">
    <citation type="journal article" date="2020" name="Nat. Commun.">
        <title>Large-scale genome sequencing of mycorrhizal fungi provides insights into the early evolution of symbiotic traits.</title>
        <authorList>
            <person name="Miyauchi S."/>
            <person name="Kiss E."/>
            <person name="Kuo A."/>
            <person name="Drula E."/>
            <person name="Kohler A."/>
            <person name="Sanchez-Garcia M."/>
            <person name="Morin E."/>
            <person name="Andreopoulos B."/>
            <person name="Barry K.W."/>
            <person name="Bonito G."/>
            <person name="Buee M."/>
            <person name="Carver A."/>
            <person name="Chen C."/>
            <person name="Cichocki N."/>
            <person name="Clum A."/>
            <person name="Culley D."/>
            <person name="Crous P.W."/>
            <person name="Fauchery L."/>
            <person name="Girlanda M."/>
            <person name="Hayes R.D."/>
            <person name="Keri Z."/>
            <person name="LaButti K."/>
            <person name="Lipzen A."/>
            <person name="Lombard V."/>
            <person name="Magnuson J."/>
            <person name="Maillard F."/>
            <person name="Murat C."/>
            <person name="Nolan M."/>
            <person name="Ohm R.A."/>
            <person name="Pangilinan J."/>
            <person name="Pereira M.F."/>
            <person name="Perotto S."/>
            <person name="Peter M."/>
            <person name="Pfister S."/>
            <person name="Riley R."/>
            <person name="Sitrit Y."/>
            <person name="Stielow J.B."/>
            <person name="Szollosi G."/>
            <person name="Zifcakova L."/>
            <person name="Stursova M."/>
            <person name="Spatafora J.W."/>
            <person name="Tedersoo L."/>
            <person name="Vaario L.M."/>
            <person name="Yamada A."/>
            <person name="Yan M."/>
            <person name="Wang P."/>
            <person name="Xu J."/>
            <person name="Bruns T."/>
            <person name="Baldrian P."/>
            <person name="Vilgalys R."/>
            <person name="Dunand C."/>
            <person name="Henrissat B."/>
            <person name="Grigoriev I.V."/>
            <person name="Hibbett D."/>
            <person name="Nagy L.G."/>
            <person name="Martin F.M."/>
        </authorList>
    </citation>
    <scope>NUCLEOTIDE SEQUENCE</scope>
    <source>
        <strain evidence="1">P2</strain>
    </source>
</reference>
<dbReference type="EMBL" id="MU118066">
    <property type="protein sequence ID" value="KAF9646147.1"/>
    <property type="molecule type" value="Genomic_DNA"/>
</dbReference>